<evidence type="ECO:0000313" key="2">
    <source>
        <dbReference type="EMBL" id="KAJ7782769.1"/>
    </source>
</evidence>
<name>A0AAD7P0L4_9AGAR</name>
<comment type="caution">
    <text evidence="2">The sequence shown here is derived from an EMBL/GenBank/DDBJ whole genome shotgun (WGS) entry which is preliminary data.</text>
</comment>
<organism evidence="2 3">
    <name type="scientific">Mycena metata</name>
    <dbReference type="NCBI Taxonomy" id="1033252"/>
    <lineage>
        <taxon>Eukaryota</taxon>
        <taxon>Fungi</taxon>
        <taxon>Dikarya</taxon>
        <taxon>Basidiomycota</taxon>
        <taxon>Agaricomycotina</taxon>
        <taxon>Agaricomycetes</taxon>
        <taxon>Agaricomycetidae</taxon>
        <taxon>Agaricales</taxon>
        <taxon>Marasmiineae</taxon>
        <taxon>Mycenaceae</taxon>
        <taxon>Mycena</taxon>
    </lineage>
</organism>
<dbReference type="GO" id="GO:0016747">
    <property type="term" value="F:acyltransferase activity, transferring groups other than amino-acyl groups"/>
    <property type="evidence" value="ECO:0007669"/>
    <property type="project" value="InterPro"/>
</dbReference>
<dbReference type="PROSITE" id="PS51186">
    <property type="entry name" value="GNAT"/>
    <property type="match status" value="1"/>
</dbReference>
<gene>
    <name evidence="2" type="ORF">B0H16DRAFT_1447048</name>
</gene>
<accession>A0AAD7P0L4</accession>
<evidence type="ECO:0000313" key="3">
    <source>
        <dbReference type="Proteomes" id="UP001215598"/>
    </source>
</evidence>
<dbReference type="EMBL" id="JARKIB010000003">
    <property type="protein sequence ID" value="KAJ7782769.1"/>
    <property type="molecule type" value="Genomic_DNA"/>
</dbReference>
<dbReference type="AlphaFoldDB" id="A0AAD7P0L4"/>
<dbReference type="InterPro" id="IPR000182">
    <property type="entry name" value="GNAT_dom"/>
</dbReference>
<feature type="domain" description="N-acetyltransferase" evidence="1">
    <location>
        <begin position="9"/>
        <end position="166"/>
    </location>
</feature>
<evidence type="ECO:0000259" key="1">
    <source>
        <dbReference type="PROSITE" id="PS51186"/>
    </source>
</evidence>
<dbReference type="Pfam" id="PF00583">
    <property type="entry name" value="Acetyltransf_1"/>
    <property type="match status" value="1"/>
</dbReference>
<proteinExistence type="predicted"/>
<sequence>MKLSAIAGPEISTAQLQACAKLFSCNYGVWSSQATQIAPSLKPGLSPYLTRRAARITRFISRLLICEIDDQLVGHLFATTWSYEQASGHESTVCWVTQLVVRSEFRRRGIASILMRLLRTEEGDATAFGIVSSHPAGCVVLCKQLGPYTEFFVDHDEPLRVVKTIEEKIKAKWPPGELLDGHEFFVLVSAIAEVGPGARSAARFDHDSLLASMISR</sequence>
<dbReference type="CDD" id="cd04301">
    <property type="entry name" value="NAT_SF"/>
    <property type="match status" value="1"/>
</dbReference>
<dbReference type="SUPFAM" id="SSF55729">
    <property type="entry name" value="Acyl-CoA N-acyltransferases (Nat)"/>
    <property type="match status" value="1"/>
</dbReference>
<dbReference type="InterPro" id="IPR016181">
    <property type="entry name" value="Acyl_CoA_acyltransferase"/>
</dbReference>
<keyword evidence="3" id="KW-1185">Reference proteome</keyword>
<dbReference type="Proteomes" id="UP001215598">
    <property type="component" value="Unassembled WGS sequence"/>
</dbReference>
<protein>
    <recommendedName>
        <fullName evidence="1">N-acetyltransferase domain-containing protein</fullName>
    </recommendedName>
</protein>
<dbReference type="Gene3D" id="3.40.630.30">
    <property type="match status" value="1"/>
</dbReference>
<reference evidence="2" key="1">
    <citation type="submission" date="2023-03" db="EMBL/GenBank/DDBJ databases">
        <title>Massive genome expansion in bonnet fungi (Mycena s.s.) driven by repeated elements and novel gene families across ecological guilds.</title>
        <authorList>
            <consortium name="Lawrence Berkeley National Laboratory"/>
            <person name="Harder C.B."/>
            <person name="Miyauchi S."/>
            <person name="Viragh M."/>
            <person name="Kuo A."/>
            <person name="Thoen E."/>
            <person name="Andreopoulos B."/>
            <person name="Lu D."/>
            <person name="Skrede I."/>
            <person name="Drula E."/>
            <person name="Henrissat B."/>
            <person name="Morin E."/>
            <person name="Kohler A."/>
            <person name="Barry K."/>
            <person name="LaButti K."/>
            <person name="Morin E."/>
            <person name="Salamov A."/>
            <person name="Lipzen A."/>
            <person name="Mereny Z."/>
            <person name="Hegedus B."/>
            <person name="Baldrian P."/>
            <person name="Stursova M."/>
            <person name="Weitz H."/>
            <person name="Taylor A."/>
            <person name="Grigoriev I.V."/>
            <person name="Nagy L.G."/>
            <person name="Martin F."/>
            <person name="Kauserud H."/>
        </authorList>
    </citation>
    <scope>NUCLEOTIDE SEQUENCE</scope>
    <source>
        <strain evidence="2">CBHHK182m</strain>
    </source>
</reference>